<evidence type="ECO:0000313" key="3">
    <source>
        <dbReference type="Proteomes" id="UP000191500"/>
    </source>
</evidence>
<feature type="region of interest" description="Disordered" evidence="1">
    <location>
        <begin position="78"/>
        <end position="103"/>
    </location>
</feature>
<dbReference type="EMBL" id="MDDG01000003">
    <property type="protein sequence ID" value="OQE43374.1"/>
    <property type="molecule type" value="Genomic_DNA"/>
</dbReference>
<comment type="caution">
    <text evidence="2">The sequence shown here is derived from an EMBL/GenBank/DDBJ whole genome shotgun (WGS) entry which is preliminary data.</text>
</comment>
<feature type="compositionally biased region" description="Basic residues" evidence="1">
    <location>
        <begin position="7"/>
        <end position="19"/>
    </location>
</feature>
<reference evidence="3" key="1">
    <citation type="journal article" date="2017" name="Nat. Microbiol.">
        <title>Global analysis of biosynthetic gene clusters reveals vast potential of secondary metabolite production in Penicillium species.</title>
        <authorList>
            <person name="Nielsen J.C."/>
            <person name="Grijseels S."/>
            <person name="Prigent S."/>
            <person name="Ji B."/>
            <person name="Dainat J."/>
            <person name="Nielsen K.F."/>
            <person name="Frisvad J.C."/>
            <person name="Workman M."/>
            <person name="Nielsen J."/>
        </authorList>
    </citation>
    <scope>NUCLEOTIDE SEQUENCE [LARGE SCALE GENOMIC DNA]</scope>
    <source>
        <strain evidence="3">IBT 31321</strain>
    </source>
</reference>
<evidence type="ECO:0000256" key="1">
    <source>
        <dbReference type="SAM" id="MobiDB-lite"/>
    </source>
</evidence>
<evidence type="ECO:0008006" key="4">
    <source>
        <dbReference type="Google" id="ProtNLM"/>
    </source>
</evidence>
<feature type="region of interest" description="Disordered" evidence="1">
    <location>
        <begin position="1"/>
        <end position="30"/>
    </location>
</feature>
<dbReference type="Proteomes" id="UP000191500">
    <property type="component" value="Unassembled WGS sequence"/>
</dbReference>
<evidence type="ECO:0000313" key="2">
    <source>
        <dbReference type="EMBL" id="OQE43374.1"/>
    </source>
</evidence>
<organism evidence="2 3">
    <name type="scientific">Penicillium coprophilum</name>
    <dbReference type="NCBI Taxonomy" id="36646"/>
    <lineage>
        <taxon>Eukaryota</taxon>
        <taxon>Fungi</taxon>
        <taxon>Dikarya</taxon>
        <taxon>Ascomycota</taxon>
        <taxon>Pezizomycotina</taxon>
        <taxon>Eurotiomycetes</taxon>
        <taxon>Eurotiomycetidae</taxon>
        <taxon>Eurotiales</taxon>
        <taxon>Aspergillaceae</taxon>
        <taxon>Penicillium</taxon>
    </lineage>
</organism>
<gene>
    <name evidence="2" type="ORF">PENCOP_c003G06379</name>
</gene>
<accession>A0A1V6UY77</accession>
<dbReference type="PANTHER" id="PTHR35179:SF2">
    <property type="entry name" value="START DOMAIN-CONTAINING PROTEIN"/>
    <property type="match status" value="1"/>
</dbReference>
<keyword evidence="3" id="KW-1185">Reference proteome</keyword>
<dbReference type="STRING" id="36646.A0A1V6UY77"/>
<proteinExistence type="predicted"/>
<dbReference type="PANTHER" id="PTHR35179">
    <property type="entry name" value="PROTEIN CBG02620"/>
    <property type="match status" value="1"/>
</dbReference>
<dbReference type="AlphaFoldDB" id="A0A1V6UY77"/>
<name>A0A1V6UY77_9EURO</name>
<protein>
    <recommendedName>
        <fullName evidence="4">Geranylgeranyl pyrophosphate synthetase</fullName>
    </recommendedName>
</protein>
<sequence length="415" mass="46771">MSSQGRGRGRGRWRGRGRRTPQISPPAPPLGDVIVTIHHNEIETPANQDDTKSRITNSRYLTSYNWLGWEQRKITIPGEPPKWTPLSRSNPPKLPQDKGGYYRDRNSAQYPTYPLEPMVQAILTDKPEFPVTSVDIIACNNTMVNLLRFALGQDKPFRMLVEVLGNTVFFIRRENSPTEMIPDVRGYGHTFPEAYTTWGASVGGSESHQRVLEYEFAGMQCLVRFEADGFLPNLVPDTEEPKEDPICPKDDFDPEETLSSLEEVTIVCGPSTTAETASKQLEIAREGRRISQCAIFDLKTRSRNKRNLNTLEEELPRLWVSQTPNFILAHHMSGQFKDIQVQDVRDDVKRWEEAQQPALGKFASLLQIIVSLARSADNGKLEIEREEGEQVLNLRTPGGVVNGVLSSAVASKWDV</sequence>